<dbReference type="RefSeq" id="WP_358137053.1">
    <property type="nucleotide sequence ID" value="NZ_JBFALK010000015.1"/>
</dbReference>
<gene>
    <name evidence="1" type="ORF">AB0I59_26555</name>
</gene>
<protein>
    <recommendedName>
        <fullName evidence="3">MftR C-terminal domain-containing protein</fullName>
    </recommendedName>
</protein>
<name>A0ABV3GKK8_MICGL</name>
<proteinExistence type="predicted"/>
<comment type="caution">
    <text evidence="1">The sequence shown here is derived from an EMBL/GenBank/DDBJ whole genome shotgun (WGS) entry which is preliminary data.</text>
</comment>
<accession>A0ABV3GKK8</accession>
<reference evidence="1 2" key="1">
    <citation type="submission" date="2024-06" db="EMBL/GenBank/DDBJ databases">
        <title>The Natural Products Discovery Center: Release of the First 8490 Sequenced Strains for Exploring Actinobacteria Biosynthetic Diversity.</title>
        <authorList>
            <person name="Kalkreuter E."/>
            <person name="Kautsar S.A."/>
            <person name="Yang D."/>
            <person name="Bader C.D."/>
            <person name="Teijaro C.N."/>
            <person name="Fluegel L."/>
            <person name="Davis C.M."/>
            <person name="Simpson J.R."/>
            <person name="Lauterbach L."/>
            <person name="Steele A.D."/>
            <person name="Gui C."/>
            <person name="Meng S."/>
            <person name="Li G."/>
            <person name="Viehrig K."/>
            <person name="Ye F."/>
            <person name="Su P."/>
            <person name="Kiefer A.F."/>
            <person name="Nichols A."/>
            <person name="Cepeda A.J."/>
            <person name="Yan W."/>
            <person name="Fan B."/>
            <person name="Jiang Y."/>
            <person name="Adhikari A."/>
            <person name="Zheng C.-J."/>
            <person name="Schuster L."/>
            <person name="Cowan T.M."/>
            <person name="Smanski M.J."/>
            <person name="Chevrette M.G."/>
            <person name="De Carvalho L.P.S."/>
            <person name="Shen B."/>
        </authorList>
    </citation>
    <scope>NUCLEOTIDE SEQUENCE [LARGE SCALE GENOMIC DNA]</scope>
    <source>
        <strain evidence="1 2">NPDC050100</strain>
    </source>
</reference>
<evidence type="ECO:0000313" key="2">
    <source>
        <dbReference type="Proteomes" id="UP001551675"/>
    </source>
</evidence>
<dbReference type="EMBL" id="JBFALK010000015">
    <property type="protein sequence ID" value="MEV0972175.1"/>
    <property type="molecule type" value="Genomic_DNA"/>
</dbReference>
<keyword evidence="2" id="KW-1185">Reference proteome</keyword>
<evidence type="ECO:0000313" key="1">
    <source>
        <dbReference type="EMBL" id="MEV0972175.1"/>
    </source>
</evidence>
<sequence>MSPAIALAITSPSLRLLIAQLTQTLPGPPPEVRHERLTMARHLIVNMCVERERALADRTPVRQPTWNALATTLTDAIAGLWQAPVTG</sequence>
<dbReference type="Proteomes" id="UP001551675">
    <property type="component" value="Unassembled WGS sequence"/>
</dbReference>
<organism evidence="1 2">
    <name type="scientific">Microtetraspora glauca</name>
    <dbReference type="NCBI Taxonomy" id="1996"/>
    <lineage>
        <taxon>Bacteria</taxon>
        <taxon>Bacillati</taxon>
        <taxon>Actinomycetota</taxon>
        <taxon>Actinomycetes</taxon>
        <taxon>Streptosporangiales</taxon>
        <taxon>Streptosporangiaceae</taxon>
        <taxon>Microtetraspora</taxon>
    </lineage>
</organism>
<evidence type="ECO:0008006" key="3">
    <source>
        <dbReference type="Google" id="ProtNLM"/>
    </source>
</evidence>